<evidence type="ECO:0000313" key="2">
    <source>
        <dbReference type="EMBL" id="NVO24921.1"/>
    </source>
</evidence>
<dbReference type="Proteomes" id="UP000592216">
    <property type="component" value="Unassembled WGS sequence"/>
</dbReference>
<sequence>MKYIRIIQNFYVAILMVLSVASLVIAQPERALLLAHGSMLPIVDVFVAIITTTVYGFLFLPTILFRTKLAATLSSAAIMIVAFGPRLAAEYEIYSETAVLQENDQLPTEIAEGPKVVDLYMISDRDVIRALLETPTVEIVRFRNKYNSRDIYYKTETGGIGKIHDPDPDYFGAADMAVKSSNESFFDIVFNAGVDPGGLGRLYSGSRISVIGGSVDQQETASVLFQRTSTVYEVPKVPTRFTPIFRGLIRGNNGGIEVSRFRRLQSDYSFGDLLAALAEIGLDIPEHHLD</sequence>
<comment type="caution">
    <text evidence="2">The sequence shown here is derived from an EMBL/GenBank/DDBJ whole genome shotgun (WGS) entry which is preliminary data.</text>
</comment>
<proteinExistence type="predicted"/>
<evidence type="ECO:0000313" key="3">
    <source>
        <dbReference type="Proteomes" id="UP000592216"/>
    </source>
</evidence>
<gene>
    <name evidence="2" type="ORF">HJ536_16320</name>
</gene>
<keyword evidence="1" id="KW-0812">Transmembrane</keyword>
<feature type="transmembrane region" description="Helical" evidence="1">
    <location>
        <begin position="42"/>
        <end position="65"/>
    </location>
</feature>
<dbReference type="AlphaFoldDB" id="A0A850QGF4"/>
<dbReference type="EMBL" id="JABCJE010000010">
    <property type="protein sequence ID" value="NVO24921.1"/>
    <property type="molecule type" value="Genomic_DNA"/>
</dbReference>
<dbReference type="RefSeq" id="WP_177158533.1">
    <property type="nucleotide sequence ID" value="NZ_JABCJE010000010.1"/>
</dbReference>
<name>A0A850QGF4_9RHOB</name>
<evidence type="ECO:0000256" key="1">
    <source>
        <dbReference type="SAM" id="Phobius"/>
    </source>
</evidence>
<reference evidence="2 3" key="1">
    <citation type="submission" date="2020-04" db="EMBL/GenBank/DDBJ databases">
        <title>Donghicola sp., a member of the Rhodobacteraceae family isolated from mangrove forest in Thailand.</title>
        <authorList>
            <person name="Charoenyingcharoen P."/>
            <person name="Yukphan P."/>
        </authorList>
    </citation>
    <scope>NUCLEOTIDE SEQUENCE [LARGE SCALE GENOMIC DNA]</scope>
    <source>
        <strain evidence="2 3">B5-SW-15</strain>
    </source>
</reference>
<accession>A0A850QGF4</accession>
<keyword evidence="1" id="KW-1133">Transmembrane helix</keyword>
<protein>
    <submittedName>
        <fullName evidence="2">Uncharacterized protein</fullName>
    </submittedName>
</protein>
<organism evidence="2 3">
    <name type="scientific">Donghicola mangrovi</name>
    <dbReference type="NCBI Taxonomy" id="2729614"/>
    <lineage>
        <taxon>Bacteria</taxon>
        <taxon>Pseudomonadati</taxon>
        <taxon>Pseudomonadota</taxon>
        <taxon>Alphaproteobacteria</taxon>
        <taxon>Rhodobacterales</taxon>
        <taxon>Roseobacteraceae</taxon>
        <taxon>Donghicola</taxon>
    </lineage>
</organism>
<keyword evidence="1" id="KW-0472">Membrane</keyword>